<keyword evidence="5 7" id="KW-1133">Transmembrane helix</keyword>
<dbReference type="EMBL" id="PYAV01000015">
    <property type="protein sequence ID" value="PSL42454.1"/>
    <property type="molecule type" value="Genomic_DNA"/>
</dbReference>
<dbReference type="RefSeq" id="WP_245894035.1">
    <property type="nucleotide sequence ID" value="NZ_PYAV01000015.1"/>
</dbReference>
<evidence type="ECO:0000256" key="4">
    <source>
        <dbReference type="ARBA" id="ARBA00022801"/>
    </source>
</evidence>
<evidence type="ECO:0000256" key="5">
    <source>
        <dbReference type="ARBA" id="ARBA00022989"/>
    </source>
</evidence>
<evidence type="ECO:0000256" key="6">
    <source>
        <dbReference type="ARBA" id="ARBA00023136"/>
    </source>
</evidence>
<comment type="similarity">
    <text evidence="2">Belongs to the peptidase S54 family.</text>
</comment>
<keyword evidence="9" id="KW-0645">Protease</keyword>
<feature type="transmembrane region" description="Helical" evidence="7">
    <location>
        <begin position="195"/>
        <end position="216"/>
    </location>
</feature>
<comment type="caution">
    <text evidence="9">The sequence shown here is derived from an EMBL/GenBank/DDBJ whole genome shotgun (WGS) entry which is preliminary data.</text>
</comment>
<sequence length="274" mass="31228">MIIHRLLLAYKSYDYKEVTTLFIRNETFSSFRRNYPVVFTIAVIHLLLFIFMNIPFFPLGDWIYEVGLGVNLFVAQGEYWRLVTPVFMHTDLMHFLFNTFALVLFGPALERMLGKFKFIFGYLAIGILANVATFYLAPLAYAHLGASGAIYGLLGLYLYMILQRKDLIDPGSSQVVIVILGIGLISTFLSTHINVYAHIFGLIAGFALGPPVLKNATPPYMQARRRPVDENEVGFDPNRWKKRRFRMNSQIVKNALGFAFIIIILLGVINQFLL</sequence>
<dbReference type="PANTHER" id="PTHR43731">
    <property type="entry name" value="RHOMBOID PROTEASE"/>
    <property type="match status" value="1"/>
</dbReference>
<feature type="transmembrane region" description="Helical" evidence="7">
    <location>
        <begin position="92"/>
        <end position="109"/>
    </location>
</feature>
<proteinExistence type="inferred from homology"/>
<evidence type="ECO:0000313" key="9">
    <source>
        <dbReference type="EMBL" id="PSL42454.1"/>
    </source>
</evidence>
<feature type="transmembrane region" description="Helical" evidence="7">
    <location>
        <begin position="37"/>
        <end position="57"/>
    </location>
</feature>
<evidence type="ECO:0000256" key="1">
    <source>
        <dbReference type="ARBA" id="ARBA00004141"/>
    </source>
</evidence>
<name>A0A2P8H8C6_9BACI</name>
<feature type="transmembrane region" description="Helical" evidence="7">
    <location>
        <begin position="251"/>
        <end position="273"/>
    </location>
</feature>
<dbReference type="InterPro" id="IPR050925">
    <property type="entry name" value="Rhomboid_protease_S54"/>
</dbReference>
<dbReference type="GO" id="GO:0016020">
    <property type="term" value="C:membrane"/>
    <property type="evidence" value="ECO:0007669"/>
    <property type="project" value="UniProtKB-SubCell"/>
</dbReference>
<feature type="transmembrane region" description="Helical" evidence="7">
    <location>
        <begin position="141"/>
        <end position="159"/>
    </location>
</feature>
<evidence type="ECO:0000256" key="2">
    <source>
        <dbReference type="ARBA" id="ARBA00009045"/>
    </source>
</evidence>
<feature type="transmembrane region" description="Helical" evidence="7">
    <location>
        <begin position="116"/>
        <end position="135"/>
    </location>
</feature>
<organism evidence="9 10">
    <name type="scientific">Salsuginibacillus halophilus</name>
    <dbReference type="NCBI Taxonomy" id="517424"/>
    <lineage>
        <taxon>Bacteria</taxon>
        <taxon>Bacillati</taxon>
        <taxon>Bacillota</taxon>
        <taxon>Bacilli</taxon>
        <taxon>Bacillales</taxon>
        <taxon>Bacillaceae</taxon>
        <taxon>Salsuginibacillus</taxon>
    </lineage>
</organism>
<evidence type="ECO:0000256" key="7">
    <source>
        <dbReference type="SAM" id="Phobius"/>
    </source>
</evidence>
<accession>A0A2P8H8C6</accession>
<protein>
    <submittedName>
        <fullName evidence="9">Membrane associated rhomboid family serine protease</fullName>
    </submittedName>
</protein>
<dbReference type="AlphaFoldDB" id="A0A2P8H8C6"/>
<comment type="subcellular location">
    <subcellularLocation>
        <location evidence="1">Membrane</location>
        <topology evidence="1">Multi-pass membrane protein</topology>
    </subcellularLocation>
</comment>
<evidence type="ECO:0000313" key="10">
    <source>
        <dbReference type="Proteomes" id="UP000242310"/>
    </source>
</evidence>
<dbReference type="GO" id="GO:0006508">
    <property type="term" value="P:proteolysis"/>
    <property type="evidence" value="ECO:0007669"/>
    <property type="project" value="UniProtKB-KW"/>
</dbReference>
<dbReference type="InterPro" id="IPR035952">
    <property type="entry name" value="Rhomboid-like_sf"/>
</dbReference>
<feature type="transmembrane region" description="Helical" evidence="7">
    <location>
        <begin position="171"/>
        <end position="189"/>
    </location>
</feature>
<feature type="domain" description="Peptidase S54 rhomboid" evidence="8">
    <location>
        <begin position="77"/>
        <end position="213"/>
    </location>
</feature>
<evidence type="ECO:0000256" key="3">
    <source>
        <dbReference type="ARBA" id="ARBA00022692"/>
    </source>
</evidence>
<dbReference type="PANTHER" id="PTHR43731:SF14">
    <property type="entry name" value="PRESENILIN-ASSOCIATED RHOMBOID-LIKE PROTEIN, MITOCHONDRIAL"/>
    <property type="match status" value="1"/>
</dbReference>
<dbReference type="SUPFAM" id="SSF144091">
    <property type="entry name" value="Rhomboid-like"/>
    <property type="match status" value="1"/>
</dbReference>
<dbReference type="Proteomes" id="UP000242310">
    <property type="component" value="Unassembled WGS sequence"/>
</dbReference>
<evidence type="ECO:0000259" key="8">
    <source>
        <dbReference type="Pfam" id="PF01694"/>
    </source>
</evidence>
<keyword evidence="6 7" id="KW-0472">Membrane</keyword>
<reference evidence="9 10" key="1">
    <citation type="submission" date="2018-03" db="EMBL/GenBank/DDBJ databases">
        <title>Genomic Encyclopedia of Type Strains, Phase III (KMG-III): the genomes of soil and plant-associated and newly described type strains.</title>
        <authorList>
            <person name="Whitman W."/>
        </authorList>
    </citation>
    <scope>NUCLEOTIDE SEQUENCE [LARGE SCALE GENOMIC DNA]</scope>
    <source>
        <strain evidence="9 10">CGMCC 1.07653</strain>
    </source>
</reference>
<gene>
    <name evidence="9" type="ORF">B0H94_11558</name>
</gene>
<dbReference type="Pfam" id="PF01694">
    <property type="entry name" value="Rhomboid"/>
    <property type="match status" value="1"/>
</dbReference>
<keyword evidence="4" id="KW-0378">Hydrolase</keyword>
<keyword evidence="3 7" id="KW-0812">Transmembrane</keyword>
<dbReference type="InterPro" id="IPR022764">
    <property type="entry name" value="Peptidase_S54_rhomboid_dom"/>
</dbReference>
<keyword evidence="10" id="KW-1185">Reference proteome</keyword>
<dbReference type="GO" id="GO:0004252">
    <property type="term" value="F:serine-type endopeptidase activity"/>
    <property type="evidence" value="ECO:0007669"/>
    <property type="project" value="InterPro"/>
</dbReference>
<dbReference type="Gene3D" id="1.20.1540.10">
    <property type="entry name" value="Rhomboid-like"/>
    <property type="match status" value="1"/>
</dbReference>